<evidence type="ECO:0000313" key="11">
    <source>
        <dbReference type="Proteomes" id="UP000237640"/>
    </source>
</evidence>
<evidence type="ECO:0000256" key="3">
    <source>
        <dbReference type="ARBA" id="ARBA00022692"/>
    </source>
</evidence>
<comment type="subcellular location">
    <subcellularLocation>
        <location evidence="1">Cell membrane</location>
        <topology evidence="1">Multi-pass membrane protein</topology>
    </subcellularLocation>
</comment>
<evidence type="ECO:0000256" key="1">
    <source>
        <dbReference type="ARBA" id="ARBA00004651"/>
    </source>
</evidence>
<keyword evidence="2" id="KW-1003">Cell membrane</keyword>
<feature type="transmembrane region" description="Helical" evidence="7">
    <location>
        <begin position="421"/>
        <end position="446"/>
    </location>
</feature>
<organism evidence="10 11">
    <name type="scientific">Flagellimonas meridianipacifica</name>
    <dbReference type="NCBI Taxonomy" id="1080225"/>
    <lineage>
        <taxon>Bacteria</taxon>
        <taxon>Pseudomonadati</taxon>
        <taxon>Bacteroidota</taxon>
        <taxon>Flavobacteriia</taxon>
        <taxon>Flavobacteriales</taxon>
        <taxon>Flavobacteriaceae</taxon>
        <taxon>Flagellimonas</taxon>
    </lineage>
</organism>
<dbReference type="GO" id="GO:0005886">
    <property type="term" value="C:plasma membrane"/>
    <property type="evidence" value="ECO:0007669"/>
    <property type="project" value="UniProtKB-SubCell"/>
</dbReference>
<sequence length="791" mass="88640">MLKNHIKLFLRNISRDKSTFFINLVGLTSSLTCVLLVFLWVKDEVVKDQFHANKEQLYQVFRHVPNGQGSLNTYTSNSSLMLKALQQEVPEVEQAVAIFRINGNAMLQTEDKKLASIGFFASEDYFKLFSIPLIEGNTNEVLRDVNSMAISKRMAENLFGQESFAIGKSLIVKNGEDGLEDVFTINGIFEIPKNSSENFDFVLSYKKFLQKRDSRDIHWGSNSSRVYALLKTGVGIESFNSKIKDFIKTKDSENQASVFFGLYADNYLKNRFVNGKRSGGRITYVILLSIVALFILTIACINFMNLSTARASKRIKEIGVKKVVGAERNSLVLQFLTESVLLAFFSMILAYLTVALILPWFSDVTGKQLEFPFNISLILLITGIAVVTGLVSGSYPAFYLTKFKAISVLKGKLPISHGNRLVRKGLVIFQFSISILLIVAVSVIYMQLDFIQSKNLGYNKDNIIAIERQDGLVNNMETFLQEARMIPGVVNASYMQGDMTNFSNSSSNHRWPGQSEESKKLTFRHAHVGPNFIETMGIEMKEGRSYVNEVPNNNSKIILNETAVKLMGLENPIGTVIDMRGPNREIIGVVKDFNIQSLYEEITPMALVCRSEWISTLLIKIKAGEEKKTITALTQLFEKFNPGLPFDFDFLDSQYEQLYLAEQRVASLSKYLAGLAILISCLGLFGLVTFTAQLRKREVSIRKVLGQTTSQAFIMLSSEFIKLVVAAMVVTLPIAYLLANDWLSDFAYRIPLRIWYFLGAGCAALLIAMFTVAGQSLLTANSSPAKALRQE</sequence>
<proteinExistence type="inferred from homology"/>
<feature type="domain" description="ABC3 transporter permease C-terminal" evidence="8">
    <location>
        <begin position="290"/>
        <end position="402"/>
    </location>
</feature>
<feature type="domain" description="MacB-like periplasmic core" evidence="9">
    <location>
        <begin position="21"/>
        <end position="245"/>
    </location>
</feature>
<evidence type="ECO:0000256" key="5">
    <source>
        <dbReference type="ARBA" id="ARBA00023136"/>
    </source>
</evidence>
<evidence type="ECO:0000259" key="9">
    <source>
        <dbReference type="Pfam" id="PF12704"/>
    </source>
</evidence>
<evidence type="ECO:0000256" key="4">
    <source>
        <dbReference type="ARBA" id="ARBA00022989"/>
    </source>
</evidence>
<feature type="transmembrane region" description="Helical" evidence="7">
    <location>
        <begin position="20"/>
        <end position="41"/>
    </location>
</feature>
<keyword evidence="5 7" id="KW-0472">Membrane</keyword>
<comment type="similarity">
    <text evidence="6">Belongs to the ABC-4 integral membrane protein family.</text>
</comment>
<feature type="transmembrane region" description="Helical" evidence="7">
    <location>
        <begin position="754"/>
        <end position="780"/>
    </location>
</feature>
<dbReference type="PANTHER" id="PTHR30572:SF4">
    <property type="entry name" value="ABC TRANSPORTER PERMEASE YTRF"/>
    <property type="match status" value="1"/>
</dbReference>
<dbReference type="Proteomes" id="UP000237640">
    <property type="component" value="Unassembled WGS sequence"/>
</dbReference>
<feature type="transmembrane region" description="Helical" evidence="7">
    <location>
        <begin position="713"/>
        <end position="739"/>
    </location>
</feature>
<evidence type="ECO:0000313" key="10">
    <source>
        <dbReference type="EMBL" id="PRX56841.1"/>
    </source>
</evidence>
<dbReference type="InterPro" id="IPR003838">
    <property type="entry name" value="ABC3_permease_C"/>
</dbReference>
<dbReference type="PANTHER" id="PTHR30572">
    <property type="entry name" value="MEMBRANE COMPONENT OF TRANSPORTER-RELATED"/>
    <property type="match status" value="1"/>
</dbReference>
<dbReference type="OrthoDB" id="5933722at2"/>
<feature type="domain" description="ABC3 transporter permease C-terminal" evidence="8">
    <location>
        <begin position="673"/>
        <end position="784"/>
    </location>
</feature>
<dbReference type="InterPro" id="IPR050250">
    <property type="entry name" value="Macrolide_Exporter_MacB"/>
</dbReference>
<feature type="transmembrane region" description="Helical" evidence="7">
    <location>
        <begin position="373"/>
        <end position="400"/>
    </location>
</feature>
<reference evidence="10 11" key="1">
    <citation type="submission" date="2018-03" db="EMBL/GenBank/DDBJ databases">
        <title>Genomic Encyclopedia of Archaeal and Bacterial Type Strains, Phase II (KMG-II): from individual species to whole genera.</title>
        <authorList>
            <person name="Goeker M."/>
        </authorList>
    </citation>
    <scope>NUCLEOTIDE SEQUENCE [LARGE SCALE GENOMIC DNA]</scope>
    <source>
        <strain evidence="10 11">DSM 25027</strain>
    </source>
</reference>
<dbReference type="RefSeq" id="WP_106143780.1">
    <property type="nucleotide sequence ID" value="NZ_PVYX01000001.1"/>
</dbReference>
<name>A0A2T0MGY5_9FLAO</name>
<dbReference type="GO" id="GO:0022857">
    <property type="term" value="F:transmembrane transporter activity"/>
    <property type="evidence" value="ECO:0007669"/>
    <property type="project" value="TreeGrafter"/>
</dbReference>
<keyword evidence="3 7" id="KW-0812">Transmembrane</keyword>
<feature type="transmembrane region" description="Helical" evidence="7">
    <location>
        <begin position="340"/>
        <end position="361"/>
    </location>
</feature>
<comment type="caution">
    <text evidence="10">The sequence shown here is derived from an EMBL/GenBank/DDBJ whole genome shotgun (WGS) entry which is preliminary data.</text>
</comment>
<keyword evidence="11" id="KW-1185">Reference proteome</keyword>
<keyword evidence="4 7" id="KW-1133">Transmembrane helix</keyword>
<protein>
    <submittedName>
        <fullName evidence="10">ABC-type antimicrobial peptide transport system permease subunit</fullName>
    </submittedName>
</protein>
<evidence type="ECO:0000256" key="2">
    <source>
        <dbReference type="ARBA" id="ARBA00022475"/>
    </source>
</evidence>
<gene>
    <name evidence="10" type="ORF">CLV81_0839</name>
</gene>
<dbReference type="EMBL" id="PVYX01000001">
    <property type="protein sequence ID" value="PRX56841.1"/>
    <property type="molecule type" value="Genomic_DNA"/>
</dbReference>
<evidence type="ECO:0000256" key="6">
    <source>
        <dbReference type="ARBA" id="ARBA00038076"/>
    </source>
</evidence>
<dbReference type="Pfam" id="PF02687">
    <property type="entry name" value="FtsX"/>
    <property type="match status" value="2"/>
</dbReference>
<evidence type="ECO:0000259" key="8">
    <source>
        <dbReference type="Pfam" id="PF02687"/>
    </source>
</evidence>
<evidence type="ECO:0000256" key="7">
    <source>
        <dbReference type="SAM" id="Phobius"/>
    </source>
</evidence>
<feature type="transmembrane region" description="Helical" evidence="7">
    <location>
        <begin position="671"/>
        <end position="692"/>
    </location>
</feature>
<feature type="transmembrane region" description="Helical" evidence="7">
    <location>
        <begin position="282"/>
        <end position="304"/>
    </location>
</feature>
<dbReference type="InterPro" id="IPR025857">
    <property type="entry name" value="MacB_PCD"/>
</dbReference>
<accession>A0A2T0MGY5</accession>
<dbReference type="AlphaFoldDB" id="A0A2T0MGY5"/>
<dbReference type="Pfam" id="PF12704">
    <property type="entry name" value="MacB_PCD"/>
    <property type="match status" value="1"/>
</dbReference>